<evidence type="ECO:0000256" key="3">
    <source>
        <dbReference type="ARBA" id="ARBA00022475"/>
    </source>
</evidence>
<proteinExistence type="predicted"/>
<evidence type="ECO:0000256" key="9">
    <source>
        <dbReference type="SAM" id="MobiDB-lite"/>
    </source>
</evidence>
<reference evidence="13" key="1">
    <citation type="submission" date="2019-06" db="EMBL/GenBank/DDBJ databases">
        <authorList>
            <person name="Gan P."/>
            <person name="Shirasu K."/>
        </authorList>
    </citation>
    <scope>NUCLEOTIDE SEQUENCE [LARGE SCALE GENOMIC DNA]</scope>
    <source>
        <strain evidence="13">CAD2</strain>
    </source>
</reference>
<dbReference type="GO" id="GO:0005886">
    <property type="term" value="C:plasma membrane"/>
    <property type="evidence" value="ECO:0007669"/>
    <property type="project" value="UniProtKB-SubCell"/>
</dbReference>
<keyword evidence="5" id="KW-0547">Nucleotide-binding</keyword>
<feature type="transmembrane region" description="Helical" evidence="10">
    <location>
        <begin position="63"/>
        <end position="88"/>
    </location>
</feature>
<dbReference type="InterPro" id="IPR003593">
    <property type="entry name" value="AAA+_ATPase"/>
</dbReference>
<feature type="domain" description="ABC transmembrane type-1" evidence="12">
    <location>
        <begin position="890"/>
        <end position="1064"/>
    </location>
</feature>
<feature type="compositionally biased region" description="Basic and acidic residues" evidence="9">
    <location>
        <begin position="824"/>
        <end position="835"/>
    </location>
</feature>
<dbReference type="CDD" id="cd18579">
    <property type="entry name" value="ABC_6TM_ABCC_D1"/>
    <property type="match status" value="1"/>
</dbReference>
<feature type="transmembrane region" description="Helical" evidence="10">
    <location>
        <begin position="410"/>
        <end position="432"/>
    </location>
</feature>
<keyword evidence="14" id="KW-1185">Reference proteome</keyword>
<keyword evidence="4 10" id="KW-0812">Transmembrane</keyword>
<feature type="transmembrane region" description="Helical" evidence="10">
    <location>
        <begin position="312"/>
        <end position="335"/>
    </location>
</feature>
<sequence>MGFFACVDDESIGPSVQGCRDDFDFTLKFEQIFLSILPSSIFIALSLPRAVSLLRKPNIVGGTLLQCVKIVFFAVYAILTLAVLVFSAVELPTFSALFVAAFGLRFLAAICMSVLSHLEHRRSPRPSILLNVFIILSTLFDVAQTRSFWLAASTQHEITFTRIFTAVAAWKATLISIESWQKNSWLLWDRKGYSPEETTGLYGLATFFWLNPLFLSGYKKVLAIPDLFALDKHMSSEVLQLSFSRKADTASFKGHDYGLARALGSTLAVPLLLPIAPRIALVGLVFCQPFLLETLLDHLSQPETNASAHRGYGLIGATILIYTGIPVATAFYWYFQERCLCMVRACLATAVYRKTIHAKVSTADDSAALTLMSADIERIRMGFMQLHEFWANPIQVALACWLLQRQIGVAFVAPIVVVAICVTSSTVMMRYIGPRQMAWMQGIQKRVGHTANIIANMKSLKISGLASPVEQAVQELRVAEVKAGGKFRRFLVGSVTIGFTPILLAPVFTLAFTSQDLDVTTIFTSISYLLLLTEPLSTLFQIAPQLLAGFSCLRRVQDFLEKDSRHDFRNCTDTSTMTSEKPTATSGNPPAIKIINGSFGWSEQTFVLKKLDLSIPSGLTVVIGPVASGKSTLCKAMLGETPFSEGQVIMGVDTRVVGYCDQAPFLWNATIKDNIVGFSEMADEKRYTSVIEATMLVQDLLLLPKGDQTTIGSNGLSLSGGQKQRISLARALYQQCDLLIVDDVLSGLDADTAENVFQQVFGNGGLLKRRGTTTVLCTHATRHLPSSDYVIALTTEGTVAEQGKFDQLLEDKMSVAHSCNNQSKSEEIEKMEKGPDATPDSGTTPPDSRVSTMESDSAETSTSPTRIIGDAAVFGYYFRSIGLFYMSAFAAFGVICGFFYNFPTVWLKFWSEDITSTEPKRSTPFYIGLYALFQFLALGSLVVEAVIGLLVIIKMSGTTLHQSALNTLFAAPLRFFSVTDTGVITNLFSQDMTLIDGELPQALINTSLQTWIGLGTAAVVATSSPYIIIAYPFIVGLLYSIQRFYLRTSRQLRLLDLEAKSPLYEKQVLSKEDMSAGLALREITLNIEPGQKVALCGRTGSGKSSVLLLLLRLLDPLPFCNTNISIDGHPLHTIDRATLRERLVALPQDAVFLPDGTSFKMNLDPFSIATNEECQSVLELVRLWALVDDRGGLEAGMNADMLSQGQKQLFSLARGVLRRRVHSRQLSTGVANHTAIVPSPGDEGASPSASSSTGGVLILDEFTSGVDKETEQEMQEIIEREFDGCTVIMVSHRLEMVMGFDKVVVLDAGRIVEDGVPVELVERENSRFRHLWTTLGKTEETK</sequence>
<feature type="transmembrane region" description="Helical" evidence="10">
    <location>
        <begin position="490"/>
        <end position="513"/>
    </location>
</feature>
<dbReference type="OrthoDB" id="4846826at2759"/>
<dbReference type="InterPro" id="IPR036640">
    <property type="entry name" value="ABC1_TM_sf"/>
</dbReference>
<evidence type="ECO:0000256" key="4">
    <source>
        <dbReference type="ARBA" id="ARBA00022692"/>
    </source>
</evidence>
<comment type="caution">
    <text evidence="13">The sequence shown here is derived from an EMBL/GenBank/DDBJ whole genome shotgun (WGS) entry which is preliminary data.</text>
</comment>
<evidence type="ECO:0000256" key="5">
    <source>
        <dbReference type="ARBA" id="ARBA00022741"/>
    </source>
</evidence>
<feature type="transmembrane region" description="Helical" evidence="10">
    <location>
        <begin position="883"/>
        <end position="907"/>
    </location>
</feature>
<dbReference type="SUPFAM" id="SSF90123">
    <property type="entry name" value="ABC transporter transmembrane region"/>
    <property type="match status" value="2"/>
</dbReference>
<name>A0A9P5EP74_COLSI</name>
<dbReference type="GO" id="GO:0005524">
    <property type="term" value="F:ATP binding"/>
    <property type="evidence" value="ECO:0007669"/>
    <property type="project" value="UniProtKB-KW"/>
</dbReference>
<evidence type="ECO:0000256" key="10">
    <source>
        <dbReference type="SAM" id="Phobius"/>
    </source>
</evidence>
<dbReference type="PANTHER" id="PTHR24223:SF345">
    <property type="entry name" value="ABC MULTIDRUG TRANSPORTER (EUROFUNG)"/>
    <property type="match status" value="1"/>
</dbReference>
<feature type="region of interest" description="Disordered" evidence="9">
    <location>
        <begin position="820"/>
        <end position="863"/>
    </location>
</feature>
<accession>A0A9P5EP74</accession>
<gene>
    <name evidence="13" type="ORF">CGCSCA2_v008841</name>
</gene>
<dbReference type="InterPro" id="IPR017871">
    <property type="entry name" value="ABC_transporter-like_CS"/>
</dbReference>
<feature type="transmembrane region" description="Helical" evidence="10">
    <location>
        <begin position="94"/>
        <end position="116"/>
    </location>
</feature>
<dbReference type="CDD" id="cd03250">
    <property type="entry name" value="ABCC_MRP_domain1"/>
    <property type="match status" value="1"/>
</dbReference>
<dbReference type="Proteomes" id="UP000711996">
    <property type="component" value="Unassembled WGS sequence"/>
</dbReference>
<evidence type="ECO:0000259" key="12">
    <source>
        <dbReference type="PROSITE" id="PS50929"/>
    </source>
</evidence>
<dbReference type="FunFam" id="1.20.1560.10:FF:000055">
    <property type="entry name" value="ABC multidrug transporter (Eurofung)"/>
    <property type="match status" value="1"/>
</dbReference>
<evidence type="ECO:0000256" key="2">
    <source>
        <dbReference type="ARBA" id="ARBA00022448"/>
    </source>
</evidence>
<feature type="compositionally biased region" description="Low complexity" evidence="9">
    <location>
        <begin position="1238"/>
        <end position="1253"/>
    </location>
</feature>
<feature type="domain" description="ABC transporter" evidence="11">
    <location>
        <begin position="1052"/>
        <end position="1333"/>
    </location>
</feature>
<dbReference type="GO" id="GO:0140359">
    <property type="term" value="F:ABC-type transporter activity"/>
    <property type="evidence" value="ECO:0007669"/>
    <property type="project" value="InterPro"/>
</dbReference>
<evidence type="ECO:0000313" key="14">
    <source>
        <dbReference type="Proteomes" id="UP000711996"/>
    </source>
</evidence>
<dbReference type="PANTHER" id="PTHR24223">
    <property type="entry name" value="ATP-BINDING CASSETTE SUB-FAMILY C"/>
    <property type="match status" value="1"/>
</dbReference>
<evidence type="ECO:0000256" key="6">
    <source>
        <dbReference type="ARBA" id="ARBA00022840"/>
    </source>
</evidence>
<dbReference type="InterPro" id="IPR056227">
    <property type="entry name" value="TMD0_ABC"/>
</dbReference>
<keyword evidence="2" id="KW-0813">Transport</keyword>
<feature type="region of interest" description="Disordered" evidence="9">
    <location>
        <begin position="1234"/>
        <end position="1253"/>
    </location>
</feature>
<feature type="transmembrane region" description="Helical" evidence="10">
    <location>
        <begin position="1008"/>
        <end position="1041"/>
    </location>
</feature>
<evidence type="ECO:0000256" key="8">
    <source>
        <dbReference type="ARBA" id="ARBA00023136"/>
    </source>
</evidence>
<keyword evidence="7 10" id="KW-1133">Transmembrane helix</keyword>
<dbReference type="InterPro" id="IPR044746">
    <property type="entry name" value="ABCC_6TM_D1"/>
</dbReference>
<dbReference type="InterPro" id="IPR044726">
    <property type="entry name" value="ABCC_6TM_D2"/>
</dbReference>
<keyword evidence="6" id="KW-0067">ATP-binding</keyword>
<feature type="domain" description="ABC transporter" evidence="11">
    <location>
        <begin position="592"/>
        <end position="821"/>
    </location>
</feature>
<evidence type="ECO:0000256" key="1">
    <source>
        <dbReference type="ARBA" id="ARBA00004651"/>
    </source>
</evidence>
<dbReference type="CDD" id="cd18580">
    <property type="entry name" value="ABC_6TM_ABCC_D2"/>
    <property type="match status" value="1"/>
</dbReference>
<feature type="compositionally biased region" description="Polar residues" evidence="9">
    <location>
        <begin position="840"/>
        <end position="863"/>
    </location>
</feature>
<dbReference type="InterPro" id="IPR050173">
    <property type="entry name" value="ABC_transporter_C-like"/>
</dbReference>
<dbReference type="SUPFAM" id="SSF52540">
    <property type="entry name" value="P-loop containing nucleoside triphosphate hydrolases"/>
    <property type="match status" value="2"/>
</dbReference>
<feature type="transmembrane region" description="Helical" evidence="10">
    <location>
        <begin position="32"/>
        <end position="51"/>
    </location>
</feature>
<dbReference type="InterPro" id="IPR027417">
    <property type="entry name" value="P-loop_NTPase"/>
</dbReference>
<dbReference type="Gene3D" id="1.20.1560.10">
    <property type="entry name" value="ABC transporter type 1, transmembrane domain"/>
    <property type="match status" value="2"/>
</dbReference>
<evidence type="ECO:0000313" key="13">
    <source>
        <dbReference type="EMBL" id="KAF4855825.1"/>
    </source>
</evidence>
<dbReference type="Pfam" id="PF00005">
    <property type="entry name" value="ABC_tran"/>
    <property type="match status" value="2"/>
</dbReference>
<keyword evidence="8 10" id="KW-0472">Membrane</keyword>
<dbReference type="PROSITE" id="PS00211">
    <property type="entry name" value="ABC_TRANSPORTER_1"/>
    <property type="match status" value="2"/>
</dbReference>
<feature type="transmembrane region" description="Helical" evidence="10">
    <location>
        <begin position="271"/>
        <end position="292"/>
    </location>
</feature>
<protein>
    <submittedName>
        <fullName evidence="13">ABC transporter FUM19</fullName>
    </submittedName>
</protein>
<dbReference type="InterPro" id="IPR011527">
    <property type="entry name" value="ABC1_TM_dom"/>
</dbReference>
<dbReference type="SMART" id="SM00382">
    <property type="entry name" value="AAA"/>
    <property type="match status" value="2"/>
</dbReference>
<keyword evidence="3" id="KW-1003">Cell membrane</keyword>
<feature type="transmembrane region" description="Helical" evidence="10">
    <location>
        <begin position="200"/>
        <end position="218"/>
    </location>
</feature>
<dbReference type="Pfam" id="PF00664">
    <property type="entry name" value="ABC_membrane"/>
    <property type="match status" value="2"/>
</dbReference>
<evidence type="ECO:0000256" key="7">
    <source>
        <dbReference type="ARBA" id="ARBA00022989"/>
    </source>
</evidence>
<organism evidence="13 14">
    <name type="scientific">Colletotrichum siamense</name>
    <name type="common">Anthracnose fungus</name>
    <dbReference type="NCBI Taxonomy" id="690259"/>
    <lineage>
        <taxon>Eukaryota</taxon>
        <taxon>Fungi</taxon>
        <taxon>Dikarya</taxon>
        <taxon>Ascomycota</taxon>
        <taxon>Pezizomycotina</taxon>
        <taxon>Sordariomycetes</taxon>
        <taxon>Hypocreomycetidae</taxon>
        <taxon>Glomerellales</taxon>
        <taxon>Glomerellaceae</taxon>
        <taxon>Colletotrichum</taxon>
        <taxon>Colletotrichum gloeosporioides species complex</taxon>
    </lineage>
</organism>
<dbReference type="PROSITE" id="PS50929">
    <property type="entry name" value="ABC_TM1F"/>
    <property type="match status" value="2"/>
</dbReference>
<dbReference type="PROSITE" id="PS50893">
    <property type="entry name" value="ABC_TRANSPORTER_2"/>
    <property type="match status" value="2"/>
</dbReference>
<dbReference type="InterPro" id="IPR003439">
    <property type="entry name" value="ABC_transporter-like_ATP-bd"/>
</dbReference>
<dbReference type="GO" id="GO:0016887">
    <property type="term" value="F:ATP hydrolysis activity"/>
    <property type="evidence" value="ECO:0007669"/>
    <property type="project" value="InterPro"/>
</dbReference>
<dbReference type="Gene3D" id="3.40.50.300">
    <property type="entry name" value="P-loop containing nucleotide triphosphate hydrolases"/>
    <property type="match status" value="2"/>
</dbReference>
<evidence type="ECO:0000259" key="11">
    <source>
        <dbReference type="PROSITE" id="PS50893"/>
    </source>
</evidence>
<dbReference type="Pfam" id="PF24357">
    <property type="entry name" value="TMD0_ABC"/>
    <property type="match status" value="1"/>
</dbReference>
<feature type="domain" description="ABC transmembrane type-1" evidence="12">
    <location>
        <begin position="279"/>
        <end position="548"/>
    </location>
</feature>
<feature type="transmembrane region" description="Helical" evidence="10">
    <location>
        <begin position="927"/>
        <end position="953"/>
    </location>
</feature>
<comment type="subcellular location">
    <subcellularLocation>
        <location evidence="1">Cell membrane</location>
        <topology evidence="1">Multi-pass membrane protein</topology>
    </subcellularLocation>
</comment>
<dbReference type="EMBL" id="QPMT01000029">
    <property type="protein sequence ID" value="KAF4855825.1"/>
    <property type="molecule type" value="Genomic_DNA"/>
</dbReference>
<feature type="transmembrane region" description="Helical" evidence="10">
    <location>
        <begin position="128"/>
        <end position="149"/>
    </location>
</feature>